<dbReference type="Proteomes" id="UP000642748">
    <property type="component" value="Unassembled WGS sequence"/>
</dbReference>
<gene>
    <name evidence="1" type="ORF">Raf01_53150</name>
</gene>
<organism evidence="1 2">
    <name type="scientific">Rugosimonospora africana</name>
    <dbReference type="NCBI Taxonomy" id="556532"/>
    <lineage>
        <taxon>Bacteria</taxon>
        <taxon>Bacillati</taxon>
        <taxon>Actinomycetota</taxon>
        <taxon>Actinomycetes</taxon>
        <taxon>Micromonosporales</taxon>
        <taxon>Micromonosporaceae</taxon>
        <taxon>Rugosimonospora</taxon>
    </lineage>
</organism>
<keyword evidence="2" id="KW-1185">Reference proteome</keyword>
<evidence type="ECO:0000313" key="2">
    <source>
        <dbReference type="Proteomes" id="UP000642748"/>
    </source>
</evidence>
<accession>A0A8J3VT48</accession>
<sequence>MVPPSQCLAQVPASVPHEEFEAYAAVPAAGAVMVMPTAATSTKKLRARSLIGPPGVLGQRALRRYPRAERYTRERLVFRPEGESKRQP</sequence>
<dbReference type="AlphaFoldDB" id="A0A8J3VT48"/>
<protein>
    <submittedName>
        <fullName evidence="1">Uncharacterized protein</fullName>
    </submittedName>
</protein>
<dbReference type="EMBL" id="BONZ01000050">
    <property type="protein sequence ID" value="GIH17143.1"/>
    <property type="molecule type" value="Genomic_DNA"/>
</dbReference>
<comment type="caution">
    <text evidence="1">The sequence shown here is derived from an EMBL/GenBank/DDBJ whole genome shotgun (WGS) entry which is preliminary data.</text>
</comment>
<name>A0A8J3VT48_9ACTN</name>
<proteinExistence type="predicted"/>
<evidence type="ECO:0000313" key="1">
    <source>
        <dbReference type="EMBL" id="GIH17143.1"/>
    </source>
</evidence>
<reference evidence="1" key="1">
    <citation type="submission" date="2021-01" db="EMBL/GenBank/DDBJ databases">
        <title>Whole genome shotgun sequence of Rugosimonospora africana NBRC 104875.</title>
        <authorList>
            <person name="Komaki H."/>
            <person name="Tamura T."/>
        </authorList>
    </citation>
    <scope>NUCLEOTIDE SEQUENCE</scope>
    <source>
        <strain evidence="1">NBRC 104875</strain>
    </source>
</reference>